<dbReference type="InterPro" id="IPR001789">
    <property type="entry name" value="Sig_transdc_resp-reg_receiver"/>
</dbReference>
<dbReference type="GO" id="GO:0006355">
    <property type="term" value="P:regulation of DNA-templated transcription"/>
    <property type="evidence" value="ECO:0007669"/>
    <property type="project" value="InterPro"/>
</dbReference>
<dbReference type="Gene3D" id="6.10.250.690">
    <property type="match status" value="1"/>
</dbReference>
<dbReference type="GO" id="GO:0000976">
    <property type="term" value="F:transcription cis-regulatory region binding"/>
    <property type="evidence" value="ECO:0007669"/>
    <property type="project" value="TreeGrafter"/>
</dbReference>
<keyword evidence="6" id="KW-0597">Phosphoprotein</keyword>
<feature type="modified residue" description="4-aspartylphosphate" evidence="6">
    <location>
        <position position="58"/>
    </location>
</feature>
<dbReference type="SUPFAM" id="SSF46894">
    <property type="entry name" value="C-terminal effector domain of the bipartite response regulators"/>
    <property type="match status" value="1"/>
</dbReference>
<dbReference type="GO" id="GO:0000156">
    <property type="term" value="F:phosphorelay response regulator activity"/>
    <property type="evidence" value="ECO:0007669"/>
    <property type="project" value="TreeGrafter"/>
</dbReference>
<keyword evidence="2" id="KW-0805">Transcription regulation</keyword>
<keyword evidence="4" id="KW-0804">Transcription</keyword>
<dbReference type="OrthoDB" id="9790442at2"/>
<dbReference type="SMART" id="SM00862">
    <property type="entry name" value="Trans_reg_C"/>
    <property type="match status" value="1"/>
</dbReference>
<evidence type="ECO:0000256" key="7">
    <source>
        <dbReference type="PROSITE-ProRule" id="PRU01091"/>
    </source>
</evidence>
<evidence type="ECO:0000256" key="4">
    <source>
        <dbReference type="ARBA" id="ARBA00023163"/>
    </source>
</evidence>
<organism evidence="10 11">
    <name type="scientific">Clostridium amylolyticum</name>
    <dbReference type="NCBI Taxonomy" id="1121298"/>
    <lineage>
        <taxon>Bacteria</taxon>
        <taxon>Bacillati</taxon>
        <taxon>Bacillota</taxon>
        <taxon>Clostridia</taxon>
        <taxon>Eubacteriales</taxon>
        <taxon>Clostridiaceae</taxon>
        <taxon>Clostridium</taxon>
    </lineage>
</organism>
<feature type="DNA-binding region" description="OmpR/PhoB-type" evidence="7">
    <location>
        <begin position="134"/>
        <end position="233"/>
    </location>
</feature>
<gene>
    <name evidence="10" type="ORF">SAMN05444401_0234</name>
</gene>
<evidence type="ECO:0000256" key="6">
    <source>
        <dbReference type="PROSITE-ProRule" id="PRU00169"/>
    </source>
</evidence>
<dbReference type="SMART" id="SM00448">
    <property type="entry name" value="REC"/>
    <property type="match status" value="1"/>
</dbReference>
<proteinExistence type="predicted"/>
<dbReference type="Pfam" id="PF00486">
    <property type="entry name" value="Trans_reg_C"/>
    <property type="match status" value="1"/>
</dbReference>
<dbReference type="Pfam" id="PF00072">
    <property type="entry name" value="Response_reg"/>
    <property type="match status" value="1"/>
</dbReference>
<keyword evidence="11" id="KW-1185">Reference proteome</keyword>
<dbReference type="InterPro" id="IPR011006">
    <property type="entry name" value="CheY-like_superfamily"/>
</dbReference>
<sequence>MNHFKNKSILLVDDEPQLLKMLETIFKKDGFNHIFCASTFTEAMSILTKNIPDIAILDVMLPDGDGFSLLNEIKRIRDIPVLFLTAKGEAEDKILGLGLGADDYVVKPFLPRELTLRLNTILKRTYSNSIKNEQSVINLAACTIDLSKAEVMRGKEVIQLTAKEHAILSLLYENSNTIVTLDMLCESAWEDDSYGYENTLMVHIRHIREKIEKNPSAPVSLVTVKGLGYRLVT</sequence>
<dbReference type="InterPro" id="IPR039420">
    <property type="entry name" value="WalR-like"/>
</dbReference>
<evidence type="ECO:0000256" key="2">
    <source>
        <dbReference type="ARBA" id="ARBA00023015"/>
    </source>
</evidence>
<dbReference type="PANTHER" id="PTHR48111:SF52">
    <property type="entry name" value="TRANSCRIPTIONAL REGULATORY PROTEIN YVRH"/>
    <property type="match status" value="1"/>
</dbReference>
<dbReference type="SUPFAM" id="SSF52172">
    <property type="entry name" value="CheY-like"/>
    <property type="match status" value="1"/>
</dbReference>
<feature type="domain" description="Response regulatory" evidence="8">
    <location>
        <begin position="8"/>
        <end position="122"/>
    </location>
</feature>
<evidence type="ECO:0000313" key="10">
    <source>
        <dbReference type="EMBL" id="SHJ95776.1"/>
    </source>
</evidence>
<dbReference type="CDD" id="cd00383">
    <property type="entry name" value="trans_reg_C"/>
    <property type="match status" value="1"/>
</dbReference>
<dbReference type="Proteomes" id="UP000184080">
    <property type="component" value="Unassembled WGS sequence"/>
</dbReference>
<name>A0A1M6NJF2_9CLOT</name>
<dbReference type="GO" id="GO:0032993">
    <property type="term" value="C:protein-DNA complex"/>
    <property type="evidence" value="ECO:0007669"/>
    <property type="project" value="TreeGrafter"/>
</dbReference>
<evidence type="ECO:0000256" key="1">
    <source>
        <dbReference type="ARBA" id="ARBA00018672"/>
    </source>
</evidence>
<protein>
    <recommendedName>
        <fullName evidence="1">Stage 0 sporulation protein A homolog</fullName>
    </recommendedName>
</protein>
<dbReference type="PROSITE" id="PS50110">
    <property type="entry name" value="RESPONSE_REGULATORY"/>
    <property type="match status" value="1"/>
</dbReference>
<evidence type="ECO:0000256" key="5">
    <source>
        <dbReference type="ARBA" id="ARBA00024867"/>
    </source>
</evidence>
<dbReference type="STRING" id="1121298.SAMN05444401_0234"/>
<accession>A0A1M6NJF2</accession>
<dbReference type="AlphaFoldDB" id="A0A1M6NJF2"/>
<dbReference type="RefSeq" id="WP_073012126.1">
    <property type="nucleotide sequence ID" value="NZ_FQZO01000011.1"/>
</dbReference>
<dbReference type="InterPro" id="IPR001867">
    <property type="entry name" value="OmpR/PhoB-type_DNA-bd"/>
</dbReference>
<evidence type="ECO:0000256" key="3">
    <source>
        <dbReference type="ARBA" id="ARBA00023125"/>
    </source>
</evidence>
<comment type="function">
    <text evidence="5">May play the central regulatory role in sporulation. It may be an element of the effector pathway responsible for the activation of sporulation genes in response to nutritional stress. Spo0A may act in concert with spo0H (a sigma factor) to control the expression of some genes that are critical to the sporulation process.</text>
</comment>
<evidence type="ECO:0000259" key="9">
    <source>
        <dbReference type="PROSITE" id="PS51755"/>
    </source>
</evidence>
<evidence type="ECO:0000259" key="8">
    <source>
        <dbReference type="PROSITE" id="PS50110"/>
    </source>
</evidence>
<keyword evidence="3 7" id="KW-0238">DNA-binding</keyword>
<dbReference type="Gene3D" id="3.40.50.2300">
    <property type="match status" value="1"/>
</dbReference>
<dbReference type="EMBL" id="FQZO01000011">
    <property type="protein sequence ID" value="SHJ95776.1"/>
    <property type="molecule type" value="Genomic_DNA"/>
</dbReference>
<dbReference type="PANTHER" id="PTHR48111">
    <property type="entry name" value="REGULATOR OF RPOS"/>
    <property type="match status" value="1"/>
</dbReference>
<dbReference type="InterPro" id="IPR016032">
    <property type="entry name" value="Sig_transdc_resp-reg_C-effctor"/>
</dbReference>
<reference evidence="10 11" key="1">
    <citation type="submission" date="2016-11" db="EMBL/GenBank/DDBJ databases">
        <authorList>
            <person name="Jaros S."/>
            <person name="Januszkiewicz K."/>
            <person name="Wedrychowicz H."/>
        </authorList>
    </citation>
    <scope>NUCLEOTIDE SEQUENCE [LARGE SCALE GENOMIC DNA]</scope>
    <source>
        <strain evidence="10 11">DSM 21864</strain>
    </source>
</reference>
<feature type="domain" description="OmpR/PhoB-type" evidence="9">
    <location>
        <begin position="134"/>
        <end position="233"/>
    </location>
</feature>
<dbReference type="CDD" id="cd17574">
    <property type="entry name" value="REC_OmpR"/>
    <property type="match status" value="1"/>
</dbReference>
<evidence type="ECO:0000313" key="11">
    <source>
        <dbReference type="Proteomes" id="UP000184080"/>
    </source>
</evidence>
<dbReference type="GO" id="GO:0005829">
    <property type="term" value="C:cytosol"/>
    <property type="evidence" value="ECO:0007669"/>
    <property type="project" value="TreeGrafter"/>
</dbReference>
<dbReference type="Gene3D" id="1.10.10.10">
    <property type="entry name" value="Winged helix-like DNA-binding domain superfamily/Winged helix DNA-binding domain"/>
    <property type="match status" value="1"/>
</dbReference>
<dbReference type="InterPro" id="IPR036388">
    <property type="entry name" value="WH-like_DNA-bd_sf"/>
</dbReference>
<dbReference type="PROSITE" id="PS51755">
    <property type="entry name" value="OMPR_PHOB"/>
    <property type="match status" value="1"/>
</dbReference>